<protein>
    <submittedName>
        <fullName evidence="6">Sensor histidine kinase</fullName>
    </submittedName>
</protein>
<sequence>MPAFSPSKVNSALRVALVLLFVGVIALPLIRSVQRSGEHSLAVQLVCVLMLVVFLAPGYVLHRRRRGDARESSRSRRIASVAWLIALTALWAILLWLTPDGAWVVFPLYFLYLALLRPLVGSIAVIVTGLWTGLALHFGQGGGFASFAGPMVGAAFAIVVGLGYRALLHEAEQREALIRQLGDALAQRDAAEREAGALAERERLGRELHDTVAQGLSSIQMLLHAAEQADPDRPGVEHIRLARQTAATNLAETRRFIAHLLPPRLEEQGLGQTLRRLAETEWAGQGLDVAVRVVEGPDVPMHIQSALLRIAQGALANVLQHAKATHATISLLREGSILTFRIADDGRGMHHDHRHDARTASGMEPTAWPAAHDSDPATGNAISHTSFGLRSIRERVEQLGGTLEIDSAPDLGTTLTVTIDLAATPDSAGTNDLEDTNDSPRTR</sequence>
<dbReference type="CDD" id="cd16917">
    <property type="entry name" value="HATPase_UhpB-NarQ-NarX-like"/>
    <property type="match status" value="1"/>
</dbReference>
<evidence type="ECO:0000313" key="6">
    <source>
        <dbReference type="EMBL" id="MDJ1372244.1"/>
    </source>
</evidence>
<keyword evidence="1" id="KW-0808">Transferase</keyword>
<feature type="transmembrane region" description="Helical" evidence="4">
    <location>
        <begin position="143"/>
        <end position="164"/>
    </location>
</feature>
<dbReference type="PANTHER" id="PTHR24421">
    <property type="entry name" value="NITRATE/NITRITE SENSOR PROTEIN NARX-RELATED"/>
    <property type="match status" value="1"/>
</dbReference>
<proteinExistence type="predicted"/>
<dbReference type="InterPro" id="IPR003594">
    <property type="entry name" value="HATPase_dom"/>
</dbReference>
<dbReference type="RefSeq" id="WP_051267152.1">
    <property type="nucleotide sequence ID" value="NZ_CP028426.1"/>
</dbReference>
<evidence type="ECO:0000313" key="7">
    <source>
        <dbReference type="Proteomes" id="UP001170379"/>
    </source>
</evidence>
<feature type="transmembrane region" description="Helical" evidence="4">
    <location>
        <begin position="109"/>
        <end position="131"/>
    </location>
</feature>
<accession>A0ABT7CAS3</accession>
<feature type="transmembrane region" description="Helical" evidence="4">
    <location>
        <begin position="42"/>
        <end position="61"/>
    </location>
</feature>
<keyword evidence="4" id="KW-0472">Membrane</keyword>
<dbReference type="Proteomes" id="UP001170379">
    <property type="component" value="Unassembled WGS sequence"/>
</dbReference>
<feature type="transmembrane region" description="Helical" evidence="4">
    <location>
        <begin position="12"/>
        <end position="30"/>
    </location>
</feature>
<name>A0ABT7CAS3_9MICO</name>
<dbReference type="SUPFAM" id="SSF55874">
    <property type="entry name" value="ATPase domain of HSP90 chaperone/DNA topoisomerase II/histidine kinase"/>
    <property type="match status" value="1"/>
</dbReference>
<keyword evidence="2 6" id="KW-0418">Kinase</keyword>
<dbReference type="InterPro" id="IPR011712">
    <property type="entry name" value="Sig_transdc_His_kin_sub3_dim/P"/>
</dbReference>
<comment type="caution">
    <text evidence="6">The sequence shown here is derived from an EMBL/GenBank/DDBJ whole genome shotgun (WGS) entry which is preliminary data.</text>
</comment>
<dbReference type="PANTHER" id="PTHR24421:SF62">
    <property type="entry name" value="SENSORY TRANSDUCTION HISTIDINE KINASE"/>
    <property type="match status" value="1"/>
</dbReference>
<dbReference type="InterPro" id="IPR017205">
    <property type="entry name" value="Sig_transdc_His_kinase_ChrS"/>
</dbReference>
<dbReference type="Gene3D" id="1.20.5.1930">
    <property type="match status" value="1"/>
</dbReference>
<organism evidence="6 7">
    <name type="scientific">Gulosibacter molinativorax</name>
    <dbReference type="NCBI Taxonomy" id="256821"/>
    <lineage>
        <taxon>Bacteria</taxon>
        <taxon>Bacillati</taxon>
        <taxon>Actinomycetota</taxon>
        <taxon>Actinomycetes</taxon>
        <taxon>Micrococcales</taxon>
        <taxon>Microbacteriaceae</taxon>
        <taxon>Gulosibacter</taxon>
    </lineage>
</organism>
<dbReference type="Gene3D" id="3.30.565.10">
    <property type="entry name" value="Histidine kinase-like ATPase, C-terminal domain"/>
    <property type="match status" value="1"/>
</dbReference>
<gene>
    <name evidence="6" type="ORF">C7K25_12830</name>
</gene>
<dbReference type="Pfam" id="PF07730">
    <property type="entry name" value="HisKA_3"/>
    <property type="match status" value="1"/>
</dbReference>
<dbReference type="PIRSF" id="PIRSF037434">
    <property type="entry name" value="STHK_ChrS"/>
    <property type="match status" value="1"/>
</dbReference>
<feature type="transmembrane region" description="Helical" evidence="4">
    <location>
        <begin position="81"/>
        <end position="97"/>
    </location>
</feature>
<evidence type="ECO:0000256" key="1">
    <source>
        <dbReference type="ARBA" id="ARBA00022679"/>
    </source>
</evidence>
<dbReference type="InterPro" id="IPR036890">
    <property type="entry name" value="HATPase_C_sf"/>
</dbReference>
<dbReference type="SMART" id="SM00387">
    <property type="entry name" value="HATPase_c"/>
    <property type="match status" value="1"/>
</dbReference>
<keyword evidence="7" id="KW-1185">Reference proteome</keyword>
<feature type="domain" description="Histidine kinase/HSP90-like ATPase" evidence="5">
    <location>
        <begin position="302"/>
        <end position="423"/>
    </location>
</feature>
<evidence type="ECO:0000259" key="5">
    <source>
        <dbReference type="SMART" id="SM00387"/>
    </source>
</evidence>
<dbReference type="GO" id="GO:0016301">
    <property type="term" value="F:kinase activity"/>
    <property type="evidence" value="ECO:0007669"/>
    <property type="project" value="UniProtKB-KW"/>
</dbReference>
<evidence type="ECO:0000256" key="3">
    <source>
        <dbReference type="ARBA" id="ARBA00023012"/>
    </source>
</evidence>
<reference evidence="6" key="1">
    <citation type="submission" date="2018-03" db="EMBL/GenBank/DDBJ databases">
        <authorList>
            <person name="Nunes O.C."/>
            <person name="Lopes A.R."/>
            <person name="Froufe H."/>
            <person name="Munoz-Merida A."/>
            <person name="Barroso C."/>
            <person name="Egas C."/>
        </authorList>
    </citation>
    <scope>NUCLEOTIDE SEQUENCE</scope>
    <source>
        <strain evidence="6">ON4</strain>
    </source>
</reference>
<keyword evidence="4" id="KW-0812">Transmembrane</keyword>
<keyword evidence="3" id="KW-0902">Two-component regulatory system</keyword>
<dbReference type="EMBL" id="PXVD01000022">
    <property type="protein sequence ID" value="MDJ1372244.1"/>
    <property type="molecule type" value="Genomic_DNA"/>
</dbReference>
<dbReference type="Pfam" id="PF02518">
    <property type="entry name" value="HATPase_c"/>
    <property type="match status" value="1"/>
</dbReference>
<reference evidence="6" key="2">
    <citation type="journal article" date="2022" name="Sci. Rep.">
        <title>In silico prediction of the enzymes involved in the degradation of the herbicide molinate by Gulosibacter molinativorax ON4T.</title>
        <authorList>
            <person name="Lopes A.R."/>
            <person name="Bunin E."/>
            <person name="Viana A.T."/>
            <person name="Froufe H."/>
            <person name="Munoz-Merida A."/>
            <person name="Pinho D."/>
            <person name="Figueiredo J."/>
            <person name="Barroso C."/>
            <person name="Vaz-Moreira I."/>
            <person name="Bellanger X."/>
            <person name="Egas C."/>
            <person name="Nunes O.C."/>
        </authorList>
    </citation>
    <scope>NUCLEOTIDE SEQUENCE</scope>
    <source>
        <strain evidence="6">ON4</strain>
    </source>
</reference>
<evidence type="ECO:0000256" key="2">
    <source>
        <dbReference type="ARBA" id="ARBA00022777"/>
    </source>
</evidence>
<dbReference type="InterPro" id="IPR050482">
    <property type="entry name" value="Sensor_HK_TwoCompSys"/>
</dbReference>
<keyword evidence="4" id="KW-1133">Transmembrane helix</keyword>
<evidence type="ECO:0000256" key="4">
    <source>
        <dbReference type="SAM" id="Phobius"/>
    </source>
</evidence>